<feature type="compositionally biased region" description="Acidic residues" evidence="1">
    <location>
        <begin position="115"/>
        <end position="125"/>
    </location>
</feature>
<proteinExistence type="predicted"/>
<sequence length="203" mass="22860">MRTPLRSISNVSPGPSTSQSVQPPLSVASPSPSTSQCVLPPLPIAKKRAVRQRTKVPSLLISSTPVKLYFENKENEKREAVEKAQRRLQKKEEKEKLENKKKKATNSRKKRVESSESEDSNDEVDVIYAETSNDDMDFGEEDKNVCAICGQIGKLRRSTTKNVPRRADLSFSALDRYCFVLEADKHSIDETSRNYKDAKTLSN</sequence>
<feature type="region of interest" description="Disordered" evidence="1">
    <location>
        <begin position="67"/>
        <end position="135"/>
    </location>
</feature>
<evidence type="ECO:0000256" key="1">
    <source>
        <dbReference type="SAM" id="MobiDB-lite"/>
    </source>
</evidence>
<feature type="compositionally biased region" description="Polar residues" evidence="1">
    <location>
        <begin position="1"/>
        <end position="37"/>
    </location>
</feature>
<feature type="compositionally biased region" description="Basic residues" evidence="1">
    <location>
        <begin position="99"/>
        <end position="111"/>
    </location>
</feature>
<name>A0AAN7Q0W2_9COLE</name>
<feature type="compositionally biased region" description="Basic and acidic residues" evidence="1">
    <location>
        <begin position="70"/>
        <end position="98"/>
    </location>
</feature>
<evidence type="ECO:0000313" key="3">
    <source>
        <dbReference type="Proteomes" id="UP001353858"/>
    </source>
</evidence>
<keyword evidence="3" id="KW-1185">Reference proteome</keyword>
<dbReference type="Proteomes" id="UP001353858">
    <property type="component" value="Unassembled WGS sequence"/>
</dbReference>
<comment type="caution">
    <text evidence="2">The sequence shown here is derived from an EMBL/GenBank/DDBJ whole genome shotgun (WGS) entry which is preliminary data.</text>
</comment>
<organism evidence="2 3">
    <name type="scientific">Aquatica leii</name>
    <dbReference type="NCBI Taxonomy" id="1421715"/>
    <lineage>
        <taxon>Eukaryota</taxon>
        <taxon>Metazoa</taxon>
        <taxon>Ecdysozoa</taxon>
        <taxon>Arthropoda</taxon>
        <taxon>Hexapoda</taxon>
        <taxon>Insecta</taxon>
        <taxon>Pterygota</taxon>
        <taxon>Neoptera</taxon>
        <taxon>Endopterygota</taxon>
        <taxon>Coleoptera</taxon>
        <taxon>Polyphaga</taxon>
        <taxon>Elateriformia</taxon>
        <taxon>Elateroidea</taxon>
        <taxon>Lampyridae</taxon>
        <taxon>Luciolinae</taxon>
        <taxon>Aquatica</taxon>
    </lineage>
</organism>
<dbReference type="EMBL" id="JARPUR010000002">
    <property type="protein sequence ID" value="KAK4882499.1"/>
    <property type="molecule type" value="Genomic_DNA"/>
</dbReference>
<evidence type="ECO:0000313" key="2">
    <source>
        <dbReference type="EMBL" id="KAK4882499.1"/>
    </source>
</evidence>
<gene>
    <name evidence="2" type="ORF">RN001_005818</name>
</gene>
<reference evidence="3" key="1">
    <citation type="submission" date="2023-01" db="EMBL/GenBank/DDBJ databases">
        <title>Key to firefly adult light organ development and bioluminescence: homeobox transcription factors regulate luciferase expression and transportation to peroxisome.</title>
        <authorList>
            <person name="Fu X."/>
        </authorList>
    </citation>
    <scope>NUCLEOTIDE SEQUENCE [LARGE SCALE GENOMIC DNA]</scope>
</reference>
<protein>
    <submittedName>
        <fullName evidence="2">Uncharacterized protein</fullName>
    </submittedName>
</protein>
<dbReference type="AlphaFoldDB" id="A0AAN7Q0W2"/>
<accession>A0AAN7Q0W2</accession>
<feature type="region of interest" description="Disordered" evidence="1">
    <location>
        <begin position="1"/>
        <end position="40"/>
    </location>
</feature>